<dbReference type="EMBL" id="VDMD01000093">
    <property type="protein sequence ID" value="TRM55810.1"/>
    <property type="molecule type" value="Genomic_DNA"/>
</dbReference>
<evidence type="ECO:0000313" key="1">
    <source>
        <dbReference type="EMBL" id="TRM55810.1"/>
    </source>
</evidence>
<dbReference type="AlphaFoldDB" id="A0A550BTD0"/>
<name>A0A550BTD0_9AGAR</name>
<reference evidence="1 2" key="1">
    <citation type="journal article" date="2019" name="New Phytol.">
        <title>Comparative genomics reveals unique wood-decay strategies and fruiting body development in the Schizophyllaceae.</title>
        <authorList>
            <person name="Almasi E."/>
            <person name="Sahu N."/>
            <person name="Krizsan K."/>
            <person name="Balint B."/>
            <person name="Kovacs G.M."/>
            <person name="Kiss B."/>
            <person name="Cseklye J."/>
            <person name="Drula E."/>
            <person name="Henrissat B."/>
            <person name="Nagy I."/>
            <person name="Chovatia M."/>
            <person name="Adam C."/>
            <person name="LaButti K."/>
            <person name="Lipzen A."/>
            <person name="Riley R."/>
            <person name="Grigoriev I.V."/>
            <person name="Nagy L.G."/>
        </authorList>
    </citation>
    <scope>NUCLEOTIDE SEQUENCE [LARGE SCALE GENOMIC DNA]</scope>
    <source>
        <strain evidence="1 2">NL-1724</strain>
    </source>
</reference>
<organism evidence="1 2">
    <name type="scientific">Schizophyllum amplum</name>
    <dbReference type="NCBI Taxonomy" id="97359"/>
    <lineage>
        <taxon>Eukaryota</taxon>
        <taxon>Fungi</taxon>
        <taxon>Dikarya</taxon>
        <taxon>Basidiomycota</taxon>
        <taxon>Agaricomycotina</taxon>
        <taxon>Agaricomycetes</taxon>
        <taxon>Agaricomycetidae</taxon>
        <taxon>Agaricales</taxon>
        <taxon>Schizophyllaceae</taxon>
        <taxon>Schizophyllum</taxon>
    </lineage>
</organism>
<accession>A0A550BTD0</accession>
<proteinExistence type="predicted"/>
<evidence type="ECO:0000313" key="2">
    <source>
        <dbReference type="Proteomes" id="UP000320762"/>
    </source>
</evidence>
<sequence>MDEDAGVGRDIHPQSMSQRLAIKRDAAGKAAWTRRSWSMETSSTGRRSSSSAWGAIWAPHRTLRYSHRKRNLCYQPISPRHSRCCPVLGRELGRSTPPSGCRIDFPHRTFRHSSQIDQRPDGLSCVTGARGTFLLILPTRSLLRHHRPPWCSVDGQAVCPGESRRSRRAR</sequence>
<keyword evidence="2" id="KW-1185">Reference proteome</keyword>
<protein>
    <submittedName>
        <fullName evidence="1">Uncharacterized protein</fullName>
    </submittedName>
</protein>
<comment type="caution">
    <text evidence="1">The sequence shown here is derived from an EMBL/GenBank/DDBJ whole genome shotgun (WGS) entry which is preliminary data.</text>
</comment>
<gene>
    <name evidence="1" type="ORF">BD626DRAFT_277441</name>
</gene>
<dbReference type="Proteomes" id="UP000320762">
    <property type="component" value="Unassembled WGS sequence"/>
</dbReference>